<organism evidence="1 2">
    <name type="scientific">Bergeyella zoohelcum</name>
    <dbReference type="NCBI Taxonomy" id="1015"/>
    <lineage>
        <taxon>Bacteria</taxon>
        <taxon>Pseudomonadati</taxon>
        <taxon>Bacteroidota</taxon>
        <taxon>Flavobacteriia</taxon>
        <taxon>Flavobacteriales</taxon>
        <taxon>Weeksellaceae</taxon>
        <taxon>Bergeyella</taxon>
    </lineage>
</organism>
<dbReference type="RefSeq" id="WP_002665367.1">
    <property type="nucleotide sequence ID" value="NZ_UFTJ01000001.1"/>
</dbReference>
<dbReference type="AlphaFoldDB" id="A0A376BXH9"/>
<name>A0A376BXH9_9FLAO</name>
<accession>A0A376BXH9</accession>
<reference evidence="1 2" key="1">
    <citation type="submission" date="2018-06" db="EMBL/GenBank/DDBJ databases">
        <authorList>
            <consortium name="Pathogen Informatics"/>
            <person name="Doyle S."/>
        </authorList>
    </citation>
    <scope>NUCLEOTIDE SEQUENCE [LARGE SCALE GENOMIC DNA]</scope>
    <source>
        <strain evidence="1 2">NCTC11661</strain>
    </source>
</reference>
<sequence>MKKISVSIFLILIMCKESNQKENKLEANISIQNKNKEIKNLENMQNNLPYTSEDTKKYYALDSDSLSCLVTVPREKLVHFNSENILFPIKENDFDIKPKITDKYFVAETFNFSNGISCKVLLYNVFGENDSRILNIQLNSYKQNVLIDQLLIDCRFVFENQYYRYFSINKDATIQLIKYSVKSLEFNENGDIIGEKNKPDIDKEKILYVIDKEGKFVKI</sequence>
<proteinExistence type="predicted"/>
<dbReference type="Proteomes" id="UP000255515">
    <property type="component" value="Unassembled WGS sequence"/>
</dbReference>
<dbReference type="EMBL" id="UFTJ01000001">
    <property type="protein sequence ID" value="SSZ46363.1"/>
    <property type="molecule type" value="Genomic_DNA"/>
</dbReference>
<evidence type="ECO:0000313" key="1">
    <source>
        <dbReference type="EMBL" id="SSZ46363.1"/>
    </source>
</evidence>
<evidence type="ECO:0000313" key="2">
    <source>
        <dbReference type="Proteomes" id="UP000255515"/>
    </source>
</evidence>
<gene>
    <name evidence="1" type="ORF">NCTC11661_00002</name>
</gene>
<protein>
    <submittedName>
        <fullName evidence="1">Uncharacterized protein</fullName>
    </submittedName>
</protein>